<protein>
    <submittedName>
        <fullName evidence="1">Uncharacterized protein</fullName>
    </submittedName>
</protein>
<accession>A0A328BHT8</accession>
<dbReference type="AlphaFoldDB" id="A0A328BHT8"/>
<gene>
    <name evidence="1" type="ORF">DLM85_11455</name>
</gene>
<name>A0A328BHT8_9BACT</name>
<dbReference type="OrthoDB" id="880711at2"/>
<keyword evidence="2" id="KW-1185">Reference proteome</keyword>
<dbReference type="EMBL" id="QHKM01000003">
    <property type="protein sequence ID" value="RAK66820.1"/>
    <property type="molecule type" value="Genomic_DNA"/>
</dbReference>
<evidence type="ECO:0000313" key="1">
    <source>
        <dbReference type="EMBL" id="RAK66820.1"/>
    </source>
</evidence>
<reference evidence="2" key="1">
    <citation type="submission" date="2018-05" db="EMBL/GenBank/DDBJ databases">
        <authorList>
            <person name="Nie L."/>
        </authorList>
    </citation>
    <scope>NUCLEOTIDE SEQUENCE [LARGE SCALE GENOMIC DNA]</scope>
    <source>
        <strain evidence="2">NL</strain>
    </source>
</reference>
<organism evidence="1 2">
    <name type="scientific">Hymenobacter edaphi</name>
    <dbReference type="NCBI Taxonomy" id="2211146"/>
    <lineage>
        <taxon>Bacteria</taxon>
        <taxon>Pseudomonadati</taxon>
        <taxon>Bacteroidota</taxon>
        <taxon>Cytophagia</taxon>
        <taxon>Cytophagales</taxon>
        <taxon>Hymenobacteraceae</taxon>
        <taxon>Hymenobacter</taxon>
    </lineage>
</organism>
<evidence type="ECO:0000313" key="2">
    <source>
        <dbReference type="Proteomes" id="UP000248553"/>
    </source>
</evidence>
<dbReference type="Proteomes" id="UP000248553">
    <property type="component" value="Unassembled WGS sequence"/>
</dbReference>
<proteinExistence type="predicted"/>
<comment type="caution">
    <text evidence="1">The sequence shown here is derived from an EMBL/GenBank/DDBJ whole genome shotgun (WGS) entry which is preliminary data.</text>
</comment>
<dbReference type="RefSeq" id="WP_111478241.1">
    <property type="nucleotide sequence ID" value="NZ_QHKM01000003.1"/>
</dbReference>
<sequence length="131" mass="14715">MPLIRQLQWEELDLLQGLEAIPTQDDNGGMHYRVRHDGLVLLVSLWSDLGLVDVTLVQTGTEAILLDLTVAVRGRIRYNNDKRGEYLEFADCVLVSRVTLAEEQMEAAFSPNLLGRAMLLAVKPHVSVLFE</sequence>